<protein>
    <recommendedName>
        <fullName evidence="7">Major facilitator superfamily (MFS) profile domain-containing protein</fullName>
    </recommendedName>
</protein>
<evidence type="ECO:0000256" key="1">
    <source>
        <dbReference type="ARBA" id="ARBA00004141"/>
    </source>
</evidence>
<keyword evidence="9" id="KW-1185">Reference proteome</keyword>
<feature type="transmembrane region" description="Helical" evidence="6">
    <location>
        <begin position="393"/>
        <end position="413"/>
    </location>
</feature>
<sequence>MEKNTIEKGVNNGEVIQESQKASLEKALELTGSGLYSYWIIFVCGINILASVNICLIMAYVIPSAGCELKLSSSEKGILTSISFTGMLFSSHLFGFLSDAYGRRYVATRCNAISACLCLLSSVAPDFKWLTIIWFANGFVVAGAMTPTYVLVSEFCSFKHRTKHLLVCSAISSQVSVYLPCIALLVMSNDNEYLSNIPLVGILISSTWRLFIAVMCLPLLLGILLFMLIPESPKYLLSKGYKYETLEILRKMFEINMKQNPEQYPVKDIFLDSDDNLECSNKKKNFIMAIIEETCILFRPPFLRYMIISCASNLGIIGAYNLIMLWLPENVSKMSSYVESHSHLNNAVTLCQILKSGNSMNPDYINLLNNSQNSPDQSTYYDLDISCSSNIDMNVYIINIIIGIVQFLTFGLSSTLTNKLGRKPIIATFIILSSISSFLVNFVPVPYTSICLGLIVVLVGAVLPIAISIIVDFFPTNVRSMASCICMVFGRFGATSGSQLFGLLQNNYCELSYYILTGLLAGIGVLCLLIPMKR</sequence>
<dbReference type="Proteomes" id="UP001461498">
    <property type="component" value="Unassembled WGS sequence"/>
</dbReference>
<dbReference type="InterPro" id="IPR020846">
    <property type="entry name" value="MFS_dom"/>
</dbReference>
<dbReference type="Pfam" id="PF07690">
    <property type="entry name" value="MFS_1"/>
    <property type="match status" value="1"/>
</dbReference>
<dbReference type="InterPro" id="IPR036259">
    <property type="entry name" value="MFS_trans_sf"/>
</dbReference>
<comment type="caution">
    <text evidence="8">The sequence shown here is derived from an EMBL/GenBank/DDBJ whole genome shotgun (WGS) entry which is preliminary data.</text>
</comment>
<feature type="transmembrane region" description="Helical" evidence="6">
    <location>
        <begin position="513"/>
        <end position="532"/>
    </location>
</feature>
<gene>
    <name evidence="8" type="ORF">O3M35_010400</name>
</gene>
<dbReference type="InterPro" id="IPR011701">
    <property type="entry name" value="MFS"/>
</dbReference>
<name>A0AAW1D2E5_9HEMI</name>
<feature type="transmembrane region" description="Helical" evidence="6">
    <location>
        <begin position="481"/>
        <end position="501"/>
    </location>
</feature>
<evidence type="ECO:0000256" key="2">
    <source>
        <dbReference type="ARBA" id="ARBA00022448"/>
    </source>
</evidence>
<dbReference type="Gene3D" id="1.20.1250.20">
    <property type="entry name" value="MFS general substrate transporter like domains"/>
    <property type="match status" value="1"/>
</dbReference>
<feature type="transmembrane region" description="Helical" evidence="6">
    <location>
        <begin position="164"/>
        <end position="187"/>
    </location>
</feature>
<feature type="transmembrane region" description="Helical" evidence="6">
    <location>
        <begin position="425"/>
        <end position="444"/>
    </location>
</feature>
<dbReference type="GO" id="GO:0016020">
    <property type="term" value="C:membrane"/>
    <property type="evidence" value="ECO:0007669"/>
    <property type="project" value="UniProtKB-SubCell"/>
</dbReference>
<evidence type="ECO:0000313" key="9">
    <source>
        <dbReference type="Proteomes" id="UP001461498"/>
    </source>
</evidence>
<proteinExistence type="predicted"/>
<evidence type="ECO:0000256" key="3">
    <source>
        <dbReference type="ARBA" id="ARBA00022692"/>
    </source>
</evidence>
<evidence type="ECO:0000259" key="7">
    <source>
        <dbReference type="PROSITE" id="PS50850"/>
    </source>
</evidence>
<feature type="transmembrane region" description="Helical" evidence="6">
    <location>
        <begin position="450"/>
        <end position="474"/>
    </location>
</feature>
<dbReference type="PANTHER" id="PTHR23511:SF35">
    <property type="entry name" value="MAJOR FACILITATOR SUPERFAMILY (MFS) PROFILE DOMAIN-CONTAINING PROTEIN"/>
    <property type="match status" value="1"/>
</dbReference>
<dbReference type="PANTHER" id="PTHR23511">
    <property type="entry name" value="SYNAPTIC VESICLE GLYCOPROTEIN 2"/>
    <property type="match status" value="1"/>
</dbReference>
<feature type="transmembrane region" description="Helical" evidence="6">
    <location>
        <begin position="77"/>
        <end position="97"/>
    </location>
</feature>
<feature type="transmembrane region" description="Helical" evidence="6">
    <location>
        <begin position="38"/>
        <end position="65"/>
    </location>
</feature>
<evidence type="ECO:0000256" key="4">
    <source>
        <dbReference type="ARBA" id="ARBA00022989"/>
    </source>
</evidence>
<accession>A0AAW1D2E5</accession>
<dbReference type="GO" id="GO:0022857">
    <property type="term" value="F:transmembrane transporter activity"/>
    <property type="evidence" value="ECO:0007669"/>
    <property type="project" value="InterPro"/>
</dbReference>
<dbReference type="SUPFAM" id="SSF103473">
    <property type="entry name" value="MFS general substrate transporter"/>
    <property type="match status" value="1"/>
</dbReference>
<keyword evidence="5 6" id="KW-0472">Membrane</keyword>
<evidence type="ECO:0000256" key="5">
    <source>
        <dbReference type="ARBA" id="ARBA00023136"/>
    </source>
</evidence>
<dbReference type="EMBL" id="JAPXFL010000007">
    <property type="protein sequence ID" value="KAK9503950.1"/>
    <property type="molecule type" value="Genomic_DNA"/>
</dbReference>
<comment type="subcellular location">
    <subcellularLocation>
        <location evidence="1">Membrane</location>
        <topology evidence="1">Multi-pass membrane protein</topology>
    </subcellularLocation>
</comment>
<feature type="domain" description="Major facilitator superfamily (MFS) profile" evidence="7">
    <location>
        <begin position="39"/>
        <end position="534"/>
    </location>
</feature>
<keyword evidence="2" id="KW-0813">Transport</keyword>
<feature type="transmembrane region" description="Helical" evidence="6">
    <location>
        <begin position="305"/>
        <end position="327"/>
    </location>
</feature>
<evidence type="ECO:0000313" key="8">
    <source>
        <dbReference type="EMBL" id="KAK9503950.1"/>
    </source>
</evidence>
<keyword evidence="4 6" id="KW-1133">Transmembrane helix</keyword>
<feature type="transmembrane region" description="Helical" evidence="6">
    <location>
        <begin position="129"/>
        <end position="152"/>
    </location>
</feature>
<organism evidence="8 9">
    <name type="scientific">Rhynocoris fuscipes</name>
    <dbReference type="NCBI Taxonomy" id="488301"/>
    <lineage>
        <taxon>Eukaryota</taxon>
        <taxon>Metazoa</taxon>
        <taxon>Ecdysozoa</taxon>
        <taxon>Arthropoda</taxon>
        <taxon>Hexapoda</taxon>
        <taxon>Insecta</taxon>
        <taxon>Pterygota</taxon>
        <taxon>Neoptera</taxon>
        <taxon>Paraneoptera</taxon>
        <taxon>Hemiptera</taxon>
        <taxon>Heteroptera</taxon>
        <taxon>Panheteroptera</taxon>
        <taxon>Cimicomorpha</taxon>
        <taxon>Reduviidae</taxon>
        <taxon>Harpactorinae</taxon>
        <taxon>Harpactorini</taxon>
        <taxon>Rhynocoris</taxon>
    </lineage>
</organism>
<reference evidence="8 9" key="1">
    <citation type="submission" date="2022-12" db="EMBL/GenBank/DDBJ databases">
        <title>Chromosome-level genome assembly of true bugs.</title>
        <authorList>
            <person name="Ma L."/>
            <person name="Li H."/>
        </authorList>
    </citation>
    <scope>NUCLEOTIDE SEQUENCE [LARGE SCALE GENOMIC DNA]</scope>
    <source>
        <strain evidence="8">Lab_2022b</strain>
    </source>
</reference>
<evidence type="ECO:0000256" key="6">
    <source>
        <dbReference type="SAM" id="Phobius"/>
    </source>
</evidence>
<dbReference type="AlphaFoldDB" id="A0AAW1D2E5"/>
<keyword evidence="3 6" id="KW-0812">Transmembrane</keyword>
<feature type="transmembrane region" description="Helical" evidence="6">
    <location>
        <begin position="207"/>
        <end position="229"/>
    </location>
</feature>
<dbReference type="PROSITE" id="PS50850">
    <property type="entry name" value="MFS"/>
    <property type="match status" value="1"/>
</dbReference>